<sequence>MPGKHAAMLTTRVRQVWSTEDCRARNAHGKNVINDTFAGPAVAVGTPCSLGRSGDGPNALTEEPAPGGKLVGSVFPLPGTGVIAHGLLFASRLELLRSTLTY</sequence>
<evidence type="ECO:0000313" key="2">
    <source>
        <dbReference type="Proteomes" id="UP000584374"/>
    </source>
</evidence>
<dbReference type="EMBL" id="JACHIW010000001">
    <property type="protein sequence ID" value="MBB5154529.1"/>
    <property type="molecule type" value="Genomic_DNA"/>
</dbReference>
<keyword evidence="2" id="KW-1185">Reference proteome</keyword>
<reference evidence="1 2" key="1">
    <citation type="submission" date="2020-08" db="EMBL/GenBank/DDBJ databases">
        <title>Sequencing the genomes of 1000 actinobacteria strains.</title>
        <authorList>
            <person name="Klenk H.-P."/>
        </authorList>
    </citation>
    <scope>NUCLEOTIDE SEQUENCE [LARGE SCALE GENOMIC DNA]</scope>
    <source>
        <strain evidence="1 2">DSM 45584</strain>
    </source>
</reference>
<dbReference type="AlphaFoldDB" id="A0A840Q7A3"/>
<protein>
    <submittedName>
        <fullName evidence="1">Uncharacterized protein</fullName>
    </submittedName>
</protein>
<dbReference type="Proteomes" id="UP000584374">
    <property type="component" value="Unassembled WGS sequence"/>
</dbReference>
<organism evidence="1 2">
    <name type="scientific">Saccharopolyspora phatthalungensis</name>
    <dbReference type="NCBI Taxonomy" id="664693"/>
    <lineage>
        <taxon>Bacteria</taxon>
        <taxon>Bacillati</taxon>
        <taxon>Actinomycetota</taxon>
        <taxon>Actinomycetes</taxon>
        <taxon>Pseudonocardiales</taxon>
        <taxon>Pseudonocardiaceae</taxon>
        <taxon>Saccharopolyspora</taxon>
    </lineage>
</organism>
<accession>A0A840Q7A3</accession>
<evidence type="ECO:0000313" key="1">
    <source>
        <dbReference type="EMBL" id="MBB5154529.1"/>
    </source>
</evidence>
<proteinExistence type="predicted"/>
<comment type="caution">
    <text evidence="1">The sequence shown here is derived from an EMBL/GenBank/DDBJ whole genome shotgun (WGS) entry which is preliminary data.</text>
</comment>
<name>A0A840Q7A3_9PSEU</name>
<gene>
    <name evidence="1" type="ORF">BJ970_002063</name>
</gene>